<accession>A0ABQ9GWQ4</accession>
<organism evidence="3 4">
    <name type="scientific">Dryococelus australis</name>
    <dbReference type="NCBI Taxonomy" id="614101"/>
    <lineage>
        <taxon>Eukaryota</taxon>
        <taxon>Metazoa</taxon>
        <taxon>Ecdysozoa</taxon>
        <taxon>Arthropoda</taxon>
        <taxon>Hexapoda</taxon>
        <taxon>Insecta</taxon>
        <taxon>Pterygota</taxon>
        <taxon>Neoptera</taxon>
        <taxon>Polyneoptera</taxon>
        <taxon>Phasmatodea</taxon>
        <taxon>Verophasmatodea</taxon>
        <taxon>Anareolatae</taxon>
        <taxon>Phasmatidae</taxon>
        <taxon>Eurycanthinae</taxon>
        <taxon>Dryococelus</taxon>
    </lineage>
</organism>
<name>A0ABQ9GWQ4_9NEOP</name>
<feature type="domain" description="DDE-1" evidence="2">
    <location>
        <begin position="18"/>
        <end position="83"/>
    </location>
</feature>
<dbReference type="Pfam" id="PF03184">
    <property type="entry name" value="DDE_1"/>
    <property type="match status" value="1"/>
</dbReference>
<evidence type="ECO:0000259" key="2">
    <source>
        <dbReference type="Pfam" id="PF03184"/>
    </source>
</evidence>
<keyword evidence="4" id="KW-1185">Reference proteome</keyword>
<evidence type="ECO:0000313" key="3">
    <source>
        <dbReference type="EMBL" id="KAJ8876463.1"/>
    </source>
</evidence>
<feature type="region of interest" description="Disordered" evidence="1">
    <location>
        <begin position="122"/>
        <end position="178"/>
    </location>
</feature>
<dbReference type="Proteomes" id="UP001159363">
    <property type="component" value="Chromosome 7"/>
</dbReference>
<proteinExistence type="predicted"/>
<sequence>MLKDIFERNLCNFQAQHKNGQFPLLDGHSTHVHNLSLFGKARECGVVIVCIPPHCTHRIQPIDLGVMKPLSTYYDEETTSWLRSHPGRVVTMFQISEILGKPFLRAETMSNSINNYANTVNTPNDHPWCMPTTADTGISPANDEPGGSQHHVSSHQDDSNLNDSMNISAFTTPPKQIMPIPHVGRIQLRQKTHTKGRRAVITSSPYKTELEVKLSRKDKVQGEKTKKNILLDRKLKNIERQSVRELRLQEQRKKQN</sequence>
<comment type="caution">
    <text evidence="3">The sequence shown here is derived from an EMBL/GenBank/DDBJ whole genome shotgun (WGS) entry which is preliminary data.</text>
</comment>
<evidence type="ECO:0000313" key="4">
    <source>
        <dbReference type="Proteomes" id="UP001159363"/>
    </source>
</evidence>
<dbReference type="InterPro" id="IPR004875">
    <property type="entry name" value="DDE_SF_endonuclease_dom"/>
</dbReference>
<protein>
    <recommendedName>
        <fullName evidence="2">DDE-1 domain-containing protein</fullName>
    </recommendedName>
</protein>
<dbReference type="EMBL" id="JARBHB010000008">
    <property type="protein sequence ID" value="KAJ8876463.1"/>
    <property type="molecule type" value="Genomic_DNA"/>
</dbReference>
<gene>
    <name evidence="3" type="ORF">PR048_020908</name>
</gene>
<reference evidence="3 4" key="1">
    <citation type="submission" date="2023-02" db="EMBL/GenBank/DDBJ databases">
        <title>LHISI_Scaffold_Assembly.</title>
        <authorList>
            <person name="Stuart O.P."/>
            <person name="Cleave R."/>
            <person name="Magrath M.J.L."/>
            <person name="Mikheyev A.S."/>
        </authorList>
    </citation>
    <scope>NUCLEOTIDE SEQUENCE [LARGE SCALE GENOMIC DNA]</scope>
    <source>
        <strain evidence="3">Daus_M_001</strain>
        <tissue evidence="3">Leg muscle</tissue>
    </source>
</reference>
<evidence type="ECO:0000256" key="1">
    <source>
        <dbReference type="SAM" id="MobiDB-lite"/>
    </source>
</evidence>
<feature type="compositionally biased region" description="Polar residues" evidence="1">
    <location>
        <begin position="161"/>
        <end position="174"/>
    </location>
</feature>